<dbReference type="Gene3D" id="1.20.1290.10">
    <property type="entry name" value="AhpD-like"/>
    <property type="match status" value="1"/>
</dbReference>
<comment type="caution">
    <text evidence="1">The sequence shown here is derived from an EMBL/GenBank/DDBJ whole genome shotgun (WGS) entry which is preliminary data.</text>
</comment>
<dbReference type="SUPFAM" id="SSF69118">
    <property type="entry name" value="AhpD-like"/>
    <property type="match status" value="1"/>
</dbReference>
<dbReference type="InterPro" id="IPR029032">
    <property type="entry name" value="AhpD-like"/>
</dbReference>
<reference evidence="1" key="1">
    <citation type="submission" date="2019-02" db="EMBL/GenBank/DDBJ databases">
        <authorList>
            <person name="Li S.-H."/>
        </authorList>
    </citation>
    <scope>NUCLEOTIDE SEQUENCE</scope>
    <source>
        <strain evidence="1">IMCC14734</strain>
    </source>
</reference>
<accession>A0ABT3TFB0</accession>
<dbReference type="RefSeq" id="WP_279244950.1">
    <property type="nucleotide sequence ID" value="NZ_SHNN01000002.1"/>
</dbReference>
<sequence length="151" mass="16607">MSWLADAADRQQVLAAMPELAASYTQLYAQLWTLPQLPASSLELCRLRLAQLHNSAVEWQKSEAELAPGQRLALVDWPSSELFDSAERACLDFCEVYAMDTQAITDAQAEAVKQHHGDAGLVALVEALGLFDGMTRLSLLWQLPVLPVEGQ</sequence>
<name>A0ABT3TFB0_9GAMM</name>
<organism evidence="1 2">
    <name type="scientific">Candidatus Litorirhabdus singularis</name>
    <dbReference type="NCBI Taxonomy" id="2518993"/>
    <lineage>
        <taxon>Bacteria</taxon>
        <taxon>Pseudomonadati</taxon>
        <taxon>Pseudomonadota</taxon>
        <taxon>Gammaproteobacteria</taxon>
        <taxon>Cellvibrionales</taxon>
        <taxon>Halieaceae</taxon>
        <taxon>Candidatus Litorirhabdus</taxon>
    </lineage>
</organism>
<keyword evidence="2" id="KW-1185">Reference proteome</keyword>
<dbReference type="Proteomes" id="UP001143362">
    <property type="component" value="Unassembled WGS sequence"/>
</dbReference>
<evidence type="ECO:0000313" key="2">
    <source>
        <dbReference type="Proteomes" id="UP001143362"/>
    </source>
</evidence>
<dbReference type="EMBL" id="SHNN01000002">
    <property type="protein sequence ID" value="MCX2980934.1"/>
    <property type="molecule type" value="Genomic_DNA"/>
</dbReference>
<proteinExistence type="predicted"/>
<evidence type="ECO:0000313" key="1">
    <source>
        <dbReference type="EMBL" id="MCX2980934.1"/>
    </source>
</evidence>
<protein>
    <submittedName>
        <fullName evidence="1">Uncharacterized protein</fullName>
    </submittedName>
</protein>
<gene>
    <name evidence="1" type="ORF">EYC98_08660</name>
</gene>